<proteinExistence type="predicted"/>
<evidence type="ECO:0000313" key="2">
    <source>
        <dbReference type="EMBL" id="CUS37761.1"/>
    </source>
</evidence>
<dbReference type="AlphaFoldDB" id="A0A0S4LJJ6"/>
<dbReference type="STRING" id="1742972.COMA1_40247"/>
<feature type="signal peptide" evidence="1">
    <location>
        <begin position="1"/>
        <end position="39"/>
    </location>
</feature>
<reference evidence="2 3" key="1">
    <citation type="submission" date="2015-10" db="EMBL/GenBank/DDBJ databases">
        <authorList>
            <person name="Gilbert D.G."/>
        </authorList>
    </citation>
    <scope>NUCLEOTIDE SEQUENCE [LARGE SCALE GENOMIC DNA]</scope>
    <source>
        <strain evidence="2">COMA1</strain>
    </source>
</reference>
<keyword evidence="1" id="KW-0732">Signal</keyword>
<protein>
    <recommendedName>
        <fullName evidence="4">CHRD domain-containing protein</fullName>
    </recommendedName>
</protein>
<evidence type="ECO:0008006" key="4">
    <source>
        <dbReference type="Google" id="ProtNLM"/>
    </source>
</evidence>
<dbReference type="RefSeq" id="WP_090750262.1">
    <property type="nucleotide sequence ID" value="NZ_CZQA01000010.1"/>
</dbReference>
<organism evidence="2 3">
    <name type="scientific">Candidatus Nitrospira nitrosa</name>
    <dbReference type="NCBI Taxonomy" id="1742972"/>
    <lineage>
        <taxon>Bacteria</taxon>
        <taxon>Pseudomonadati</taxon>
        <taxon>Nitrospirota</taxon>
        <taxon>Nitrospiria</taxon>
        <taxon>Nitrospirales</taxon>
        <taxon>Nitrospiraceae</taxon>
        <taxon>Nitrospira</taxon>
    </lineage>
</organism>
<sequence length="203" mass="21175">MSQRSASISQSLRTALSRASLLACAIMATLAALSEPVVAGQQVPFTVSSTHAQNTPWSIDEGDVKPAGHSGRFIVRDRHITGTFAGDISGGFTVTYDTNVPLATQSGPIHARMVAGVYEANMTMVSSVGPTPVPCEIPDGTTCLETPVGNFVPGLLLNGRMNFQSGAKGKGNVSGWLIALLDQEGHITSIVAGQLTIVGQWVQ</sequence>
<gene>
    <name evidence="2" type="ORF">COMA1_40247</name>
</gene>
<keyword evidence="3" id="KW-1185">Reference proteome</keyword>
<dbReference type="EMBL" id="CZQA01000010">
    <property type="protein sequence ID" value="CUS37761.1"/>
    <property type="molecule type" value="Genomic_DNA"/>
</dbReference>
<evidence type="ECO:0000313" key="3">
    <source>
        <dbReference type="Proteomes" id="UP000199032"/>
    </source>
</evidence>
<dbReference type="Proteomes" id="UP000199032">
    <property type="component" value="Unassembled WGS sequence"/>
</dbReference>
<feature type="chain" id="PRO_5006624044" description="CHRD domain-containing protein" evidence="1">
    <location>
        <begin position="40"/>
        <end position="203"/>
    </location>
</feature>
<name>A0A0S4LJJ6_9BACT</name>
<accession>A0A0S4LJJ6</accession>
<evidence type="ECO:0000256" key="1">
    <source>
        <dbReference type="SAM" id="SignalP"/>
    </source>
</evidence>